<dbReference type="SUPFAM" id="SSF81296">
    <property type="entry name" value="E set domains"/>
    <property type="match status" value="1"/>
</dbReference>
<dbReference type="Pfam" id="PF00630">
    <property type="entry name" value="Filamin"/>
    <property type="match status" value="1"/>
</dbReference>
<dbReference type="EMBL" id="AMQM01000288">
    <property type="status" value="NOT_ANNOTATED_CDS"/>
    <property type="molecule type" value="Genomic_DNA"/>
</dbReference>
<dbReference type="InterPro" id="IPR013783">
    <property type="entry name" value="Ig-like_fold"/>
</dbReference>
<reference evidence="3" key="3">
    <citation type="submission" date="2015-06" db="UniProtKB">
        <authorList>
            <consortium name="EnsemblMetazoa"/>
        </authorList>
    </citation>
    <scope>IDENTIFICATION</scope>
</reference>
<evidence type="ECO:0000256" key="1">
    <source>
        <dbReference type="PROSITE-ProRule" id="PRU00087"/>
    </source>
</evidence>
<dbReference type="EnsemblMetazoa" id="HelroT159630">
    <property type="protein sequence ID" value="HelroP159630"/>
    <property type="gene ID" value="HelroG159630"/>
</dbReference>
<dbReference type="Gene3D" id="2.60.40.10">
    <property type="entry name" value="Immunoglobulins"/>
    <property type="match status" value="1"/>
</dbReference>
<dbReference type="KEGG" id="hro:HELRODRAFT_159630"/>
<dbReference type="SMART" id="SM00557">
    <property type="entry name" value="IG_FLMN"/>
    <property type="match status" value="1"/>
</dbReference>
<keyword evidence="4" id="KW-1185">Reference proteome</keyword>
<dbReference type="InterPro" id="IPR014756">
    <property type="entry name" value="Ig_E-set"/>
</dbReference>
<dbReference type="STRING" id="6412.T1EP96"/>
<name>T1EP96_HELRO</name>
<dbReference type="GeneID" id="20198396"/>
<dbReference type="EMBL" id="KB095811">
    <property type="protein sequence ID" value="ESO13035.1"/>
    <property type="molecule type" value="Genomic_DNA"/>
</dbReference>
<dbReference type="OrthoDB" id="5334309at2759"/>
<dbReference type="InParanoid" id="T1EP96"/>
<gene>
    <name evidence="3" type="primary">20198396</name>
    <name evidence="2" type="ORF">HELRODRAFT_159630</name>
</gene>
<dbReference type="InterPro" id="IPR017868">
    <property type="entry name" value="Filamin/ABP280_repeat-like"/>
</dbReference>
<evidence type="ECO:0000313" key="4">
    <source>
        <dbReference type="Proteomes" id="UP000015101"/>
    </source>
</evidence>
<evidence type="ECO:0000313" key="2">
    <source>
        <dbReference type="EMBL" id="ESO13035.1"/>
    </source>
</evidence>
<dbReference type="RefSeq" id="XP_009009755.1">
    <property type="nucleotide sequence ID" value="XM_009011507.1"/>
</dbReference>
<protein>
    <submittedName>
        <fullName evidence="2 3">Uncharacterized protein</fullName>
    </submittedName>
</protein>
<accession>T1EP96</accession>
<evidence type="ECO:0000313" key="3">
    <source>
        <dbReference type="EnsemblMetazoa" id="HelroP159630"/>
    </source>
</evidence>
<dbReference type="Proteomes" id="UP000015101">
    <property type="component" value="Unassembled WGS sequence"/>
</dbReference>
<dbReference type="PROSITE" id="PS50194">
    <property type="entry name" value="FILAMIN_REPEAT"/>
    <property type="match status" value="1"/>
</dbReference>
<organism evidence="3 4">
    <name type="scientific">Helobdella robusta</name>
    <name type="common">Californian leech</name>
    <dbReference type="NCBI Taxonomy" id="6412"/>
    <lineage>
        <taxon>Eukaryota</taxon>
        <taxon>Metazoa</taxon>
        <taxon>Spiralia</taxon>
        <taxon>Lophotrochozoa</taxon>
        <taxon>Annelida</taxon>
        <taxon>Clitellata</taxon>
        <taxon>Hirudinea</taxon>
        <taxon>Rhynchobdellida</taxon>
        <taxon>Glossiphoniidae</taxon>
        <taxon>Helobdella</taxon>
    </lineage>
</organism>
<sequence>MAPVSPISKELMIAISENEKFLSEIVKMKELFENKKSEVKIDIKNFFDKLKNQLYLMCKESEGSFDTFFQQEETYLNNQLEILKSLNDEGLKLNMMIKDTPSNPKTIALGVTYLENLRSFKKSITLNGISSADFKFVPLTDQLSSDLCFNKYYQADPFKIAVVSMKQDSENPSQITAYVNKNELIYLHTNASYHPRLIHHLSVAIIDPQEIILPGIRLSDERNGSYFIHYKPTQLGTHLLNVRLYDLPISGSPITINVVKKKNDTRAGVDSEKNLKKSEERNLNDSFVKINESGDNDYISISDASFDIATDDNCKFLCSPCPTDKQKNSVINATDISGDDNSNIDKDGLDFFNADPGYLTKQTAVSISSPEAPKTNVNFSLIEKNEKTVKNSNASSDFDIDMLKYDNVKSVLISTTKNKKTEVNVLYASLIESKNNNKCDIKKGTAEPLNQKNKCKDFSYLKAGVDNLRNSLRKTGDKDSVGGLLFQYDNLKGATSSDFGSYDKMAGVVSSDSTSS</sequence>
<dbReference type="AlphaFoldDB" id="T1EP96"/>
<reference evidence="2 4" key="2">
    <citation type="journal article" date="2013" name="Nature">
        <title>Insights into bilaterian evolution from three spiralian genomes.</title>
        <authorList>
            <person name="Simakov O."/>
            <person name="Marletaz F."/>
            <person name="Cho S.J."/>
            <person name="Edsinger-Gonzales E."/>
            <person name="Havlak P."/>
            <person name="Hellsten U."/>
            <person name="Kuo D.H."/>
            <person name="Larsson T."/>
            <person name="Lv J."/>
            <person name="Arendt D."/>
            <person name="Savage R."/>
            <person name="Osoegawa K."/>
            <person name="de Jong P."/>
            <person name="Grimwood J."/>
            <person name="Chapman J.A."/>
            <person name="Shapiro H."/>
            <person name="Aerts A."/>
            <person name="Otillar R.P."/>
            <person name="Terry A.Y."/>
            <person name="Boore J.L."/>
            <person name="Grigoriev I.V."/>
            <person name="Lindberg D.R."/>
            <person name="Seaver E.C."/>
            <person name="Weisblat D.A."/>
            <person name="Putnam N.H."/>
            <person name="Rokhsar D.S."/>
        </authorList>
    </citation>
    <scope>NUCLEOTIDE SEQUENCE</scope>
</reference>
<feature type="repeat" description="Filamin" evidence="1">
    <location>
        <begin position="201"/>
        <end position="258"/>
    </location>
</feature>
<dbReference type="HOGENOM" id="CLU_528156_0_0_1"/>
<dbReference type="InterPro" id="IPR001298">
    <property type="entry name" value="Filamin/ABP280_rpt"/>
</dbReference>
<reference evidence="4" key="1">
    <citation type="submission" date="2012-12" db="EMBL/GenBank/DDBJ databases">
        <authorList>
            <person name="Hellsten U."/>
            <person name="Grimwood J."/>
            <person name="Chapman J.A."/>
            <person name="Shapiro H."/>
            <person name="Aerts A."/>
            <person name="Otillar R.P."/>
            <person name="Terry A.Y."/>
            <person name="Boore J.L."/>
            <person name="Simakov O."/>
            <person name="Marletaz F."/>
            <person name="Cho S.-J."/>
            <person name="Edsinger-Gonzales E."/>
            <person name="Havlak P."/>
            <person name="Kuo D.-H."/>
            <person name="Larsson T."/>
            <person name="Lv J."/>
            <person name="Arendt D."/>
            <person name="Savage R."/>
            <person name="Osoegawa K."/>
            <person name="de Jong P."/>
            <person name="Lindberg D.R."/>
            <person name="Seaver E.C."/>
            <person name="Weisblat D.A."/>
            <person name="Putnam N.H."/>
            <person name="Grigoriev I.V."/>
            <person name="Rokhsar D.S."/>
        </authorList>
    </citation>
    <scope>NUCLEOTIDE SEQUENCE</scope>
</reference>
<dbReference type="CTD" id="20198396"/>
<proteinExistence type="predicted"/>